<accession>A0ABR1JH48</accession>
<proteinExistence type="predicted"/>
<gene>
    <name evidence="2" type="ORF">VKT23_009096</name>
</gene>
<evidence type="ECO:0000313" key="3">
    <source>
        <dbReference type="Proteomes" id="UP001498398"/>
    </source>
</evidence>
<dbReference type="EMBL" id="JBANRG010000015">
    <property type="protein sequence ID" value="KAK7460373.1"/>
    <property type="molecule type" value="Genomic_DNA"/>
</dbReference>
<organism evidence="2 3">
    <name type="scientific">Marasmiellus scandens</name>
    <dbReference type="NCBI Taxonomy" id="2682957"/>
    <lineage>
        <taxon>Eukaryota</taxon>
        <taxon>Fungi</taxon>
        <taxon>Dikarya</taxon>
        <taxon>Basidiomycota</taxon>
        <taxon>Agaricomycotina</taxon>
        <taxon>Agaricomycetes</taxon>
        <taxon>Agaricomycetidae</taxon>
        <taxon>Agaricales</taxon>
        <taxon>Marasmiineae</taxon>
        <taxon>Omphalotaceae</taxon>
        <taxon>Marasmiellus</taxon>
    </lineage>
</organism>
<protein>
    <recommendedName>
        <fullName evidence="4">C2H2-type domain-containing protein</fullName>
    </recommendedName>
</protein>
<evidence type="ECO:0008006" key="4">
    <source>
        <dbReference type="Google" id="ProtNLM"/>
    </source>
</evidence>
<dbReference type="Proteomes" id="UP001498398">
    <property type="component" value="Unassembled WGS sequence"/>
</dbReference>
<evidence type="ECO:0000256" key="1">
    <source>
        <dbReference type="SAM" id="MobiDB-lite"/>
    </source>
</evidence>
<feature type="compositionally biased region" description="Low complexity" evidence="1">
    <location>
        <begin position="83"/>
        <end position="96"/>
    </location>
</feature>
<reference evidence="2 3" key="1">
    <citation type="submission" date="2024-01" db="EMBL/GenBank/DDBJ databases">
        <title>A draft genome for the cacao thread blight pathogen Marasmiellus scandens.</title>
        <authorList>
            <person name="Baruah I.K."/>
            <person name="Leung J."/>
            <person name="Bukari Y."/>
            <person name="Amoako-Attah I."/>
            <person name="Meinhardt L.W."/>
            <person name="Bailey B.A."/>
            <person name="Cohen S.P."/>
        </authorList>
    </citation>
    <scope>NUCLEOTIDE SEQUENCE [LARGE SCALE GENOMIC DNA]</scope>
    <source>
        <strain evidence="2 3">GH-19</strain>
    </source>
</reference>
<keyword evidence="3" id="KW-1185">Reference proteome</keyword>
<sequence>MSKRTRVDKINTSNDMYWQLDCSSFSSQYPPYYNHDNQYNAQAAAQHSHPSFQTQSPTQSFVSPTDLHNSPLWYHPTSPQSPPTSSASSASLYTPANSDSSAFPFPPPKYGIAQGSKQPFTGMANMNDLSSPLSPISGTTLYPNYDNEMSIADQSIPSLRNVAHAGNSIKTQVATDALVKASRSRRKDPTSKGRYVCQLCNQDFTASHNLNSMSNT</sequence>
<name>A0ABR1JH48_9AGAR</name>
<feature type="compositionally biased region" description="Polar residues" evidence="1">
    <location>
        <begin position="36"/>
        <end position="68"/>
    </location>
</feature>
<feature type="region of interest" description="Disordered" evidence="1">
    <location>
        <begin position="36"/>
        <end position="117"/>
    </location>
</feature>
<evidence type="ECO:0000313" key="2">
    <source>
        <dbReference type="EMBL" id="KAK7460373.1"/>
    </source>
</evidence>
<comment type="caution">
    <text evidence="2">The sequence shown here is derived from an EMBL/GenBank/DDBJ whole genome shotgun (WGS) entry which is preliminary data.</text>
</comment>